<dbReference type="InterPro" id="IPR011989">
    <property type="entry name" value="ARM-like"/>
</dbReference>
<dbReference type="AlphaFoldDB" id="A0A895YDZ7"/>
<protein>
    <submittedName>
        <fullName evidence="3">HEAT repeat domain-containing protein</fullName>
    </submittedName>
</protein>
<evidence type="ECO:0000256" key="2">
    <source>
        <dbReference type="SAM" id="MobiDB-lite"/>
    </source>
</evidence>
<dbReference type="InterPro" id="IPR016024">
    <property type="entry name" value="ARM-type_fold"/>
</dbReference>
<dbReference type="InterPro" id="IPR004155">
    <property type="entry name" value="PBS_lyase_HEAT"/>
</dbReference>
<gene>
    <name evidence="3" type="ORF">JQS43_05540</name>
</gene>
<dbReference type="Proteomes" id="UP000662857">
    <property type="component" value="Chromosome"/>
</dbReference>
<dbReference type="KEGG" id="nhy:JQS43_05540"/>
<accession>A0A895YDZ7</accession>
<dbReference type="SUPFAM" id="SSF48371">
    <property type="entry name" value="ARM repeat"/>
    <property type="match status" value="1"/>
</dbReference>
<proteinExistence type="predicted"/>
<dbReference type="SMART" id="SM00567">
    <property type="entry name" value="EZ_HEAT"/>
    <property type="match status" value="5"/>
</dbReference>
<dbReference type="Pfam" id="PF13646">
    <property type="entry name" value="HEAT_2"/>
    <property type="match status" value="2"/>
</dbReference>
<dbReference type="GO" id="GO:0016491">
    <property type="term" value="F:oxidoreductase activity"/>
    <property type="evidence" value="ECO:0007669"/>
    <property type="project" value="TreeGrafter"/>
</dbReference>
<organism evidence="3 4">
    <name type="scientific">Natronosporangium hydrolyticum</name>
    <dbReference type="NCBI Taxonomy" id="2811111"/>
    <lineage>
        <taxon>Bacteria</taxon>
        <taxon>Bacillati</taxon>
        <taxon>Actinomycetota</taxon>
        <taxon>Actinomycetes</taxon>
        <taxon>Micromonosporales</taxon>
        <taxon>Micromonosporaceae</taxon>
        <taxon>Natronosporangium</taxon>
    </lineage>
</organism>
<keyword evidence="4" id="KW-1185">Reference proteome</keyword>
<feature type="region of interest" description="Disordered" evidence="2">
    <location>
        <begin position="358"/>
        <end position="378"/>
    </location>
</feature>
<dbReference type="PROSITE" id="PS50077">
    <property type="entry name" value="HEAT_REPEAT"/>
    <property type="match status" value="1"/>
</dbReference>
<evidence type="ECO:0000313" key="4">
    <source>
        <dbReference type="Proteomes" id="UP000662857"/>
    </source>
</evidence>
<dbReference type="PANTHER" id="PTHR12697">
    <property type="entry name" value="PBS LYASE HEAT-LIKE PROTEIN"/>
    <property type="match status" value="1"/>
</dbReference>
<dbReference type="InterPro" id="IPR021133">
    <property type="entry name" value="HEAT_type_2"/>
</dbReference>
<dbReference type="PANTHER" id="PTHR12697:SF5">
    <property type="entry name" value="DEOXYHYPUSINE HYDROXYLASE"/>
    <property type="match status" value="1"/>
</dbReference>
<sequence>MTQLATLASVILFAVAGVIAVTIAAIHAGRVLTERRRARRVARPRQLLFAFVASGDPAELTELARMPAADWRAVAPSAFELLTKVRGEAHEALATLLARRGLVHQARRELHSISAVRRARSAAALGSLHDGASVPQLCRLLADTHPEVRVAAIQALGRIGDPAAARPLLSSLQPPQPAPSQLVAHALAQLGPRIAPMLLPALTGPPLVQTTVLDAMRLIGTFEGEGGLAGRVPAQVAEVLQDDRSQPVRLRAAKTLGRLGSGAAMAPLLASTQPAEPAPLRAAAAAALGELGAVDAVTPLAELLTCGDDHVAGAAATALSRLGPTGLAALNRAAATQATATGPARRGAEHANAVLDRIARSAAAREPAPAPKREALRS</sequence>
<dbReference type="EMBL" id="CP070499">
    <property type="protein sequence ID" value="QSB15801.1"/>
    <property type="molecule type" value="Genomic_DNA"/>
</dbReference>
<dbReference type="RefSeq" id="WP_239677989.1">
    <property type="nucleotide sequence ID" value="NZ_CP070499.1"/>
</dbReference>
<comment type="function">
    <text evidence="1">Catalyzes the hydroxylation of the N(6)-(4-aminobutyl)-L-lysine intermediate produced by deoxyhypusine synthase/DHPS on a critical lysine of the eukaryotic translation initiation factor 5A/eIF-5A. This is the second step of the post-translational modification of that lysine into an unusual amino acid residue named hypusine. Hypusination is unique to mature eIF-5A factor and is essential for its function.</text>
</comment>
<dbReference type="Gene3D" id="1.25.10.10">
    <property type="entry name" value="Leucine-rich Repeat Variant"/>
    <property type="match status" value="2"/>
</dbReference>
<evidence type="ECO:0000313" key="3">
    <source>
        <dbReference type="EMBL" id="QSB15801.1"/>
    </source>
</evidence>
<evidence type="ECO:0000256" key="1">
    <source>
        <dbReference type="ARBA" id="ARBA00045876"/>
    </source>
</evidence>
<reference evidence="3" key="1">
    <citation type="submission" date="2021-02" db="EMBL/GenBank/DDBJ databases">
        <title>Natrosporangium hydrolyticum gen. nov., sp. nov, a haloalkaliphilic actinobacterium from a soda solonchak soil.</title>
        <authorList>
            <person name="Sorokin D.Y."/>
            <person name="Khijniak T.V."/>
            <person name="Zakharycheva A.P."/>
            <person name="Boueva O.V."/>
            <person name="Ariskina E.V."/>
            <person name="Hahnke R.L."/>
            <person name="Bunk B."/>
            <person name="Sproer C."/>
            <person name="Schumann P."/>
            <person name="Evtushenko L.I."/>
            <person name="Kublanov I.V."/>
        </authorList>
    </citation>
    <scope>NUCLEOTIDE SEQUENCE</scope>
    <source>
        <strain evidence="3">DSM 106523</strain>
    </source>
</reference>
<name>A0A895YDZ7_9ACTN</name>